<dbReference type="GO" id="GO:0016020">
    <property type="term" value="C:membrane"/>
    <property type="evidence" value="ECO:0007669"/>
    <property type="project" value="UniProtKB-SubCell"/>
</dbReference>
<keyword evidence="5" id="KW-0067">ATP-binding</keyword>
<evidence type="ECO:0000256" key="6">
    <source>
        <dbReference type="ARBA" id="ARBA00022989"/>
    </source>
</evidence>
<dbReference type="InterPro" id="IPR050173">
    <property type="entry name" value="ABC_transporter_C-like"/>
</dbReference>
<evidence type="ECO:0000256" key="1">
    <source>
        <dbReference type="ARBA" id="ARBA00004141"/>
    </source>
</evidence>
<keyword evidence="6 8" id="KW-1133">Transmembrane helix</keyword>
<feature type="transmembrane region" description="Helical" evidence="8">
    <location>
        <begin position="73"/>
        <end position="95"/>
    </location>
</feature>
<feature type="transmembrane region" description="Helical" evidence="8">
    <location>
        <begin position="163"/>
        <end position="185"/>
    </location>
</feature>
<comment type="caution">
    <text evidence="10">The sequence shown here is derived from an EMBL/GenBank/DDBJ whole genome shotgun (WGS) entry which is preliminary data.</text>
</comment>
<protein>
    <recommendedName>
        <fullName evidence="9">ABC transmembrane type-1 domain-containing protein</fullName>
    </recommendedName>
</protein>
<feature type="transmembrane region" description="Helical" evidence="8">
    <location>
        <begin position="296"/>
        <end position="318"/>
    </location>
</feature>
<dbReference type="InterPro" id="IPR036640">
    <property type="entry name" value="ABC1_TM_sf"/>
</dbReference>
<feature type="domain" description="ABC transmembrane type-1" evidence="9">
    <location>
        <begin position="276"/>
        <end position="445"/>
    </location>
</feature>
<evidence type="ECO:0000256" key="4">
    <source>
        <dbReference type="ARBA" id="ARBA00022741"/>
    </source>
</evidence>
<dbReference type="OrthoDB" id="4367377at2759"/>
<dbReference type="PROSITE" id="PS50929">
    <property type="entry name" value="ABC_TM1F"/>
    <property type="match status" value="1"/>
</dbReference>
<dbReference type="PANTHER" id="PTHR24223:SF269">
    <property type="entry name" value="ABC MULTIDRUG TRANSPORTER (EUROFUNG)-RELATED"/>
    <property type="match status" value="1"/>
</dbReference>
<dbReference type="GO" id="GO:0140359">
    <property type="term" value="F:ABC-type transporter activity"/>
    <property type="evidence" value="ECO:0007669"/>
    <property type="project" value="InterPro"/>
</dbReference>
<feature type="transmembrane region" description="Helical" evidence="8">
    <location>
        <begin position="25"/>
        <end position="44"/>
    </location>
</feature>
<keyword evidence="3 8" id="KW-0812">Transmembrane</keyword>
<evidence type="ECO:0000313" key="11">
    <source>
        <dbReference type="Proteomes" id="UP001152646"/>
    </source>
</evidence>
<dbReference type="InterPro" id="IPR056227">
    <property type="entry name" value="TMD0_ABC"/>
</dbReference>
<feature type="transmembrane region" description="Helical" evidence="8">
    <location>
        <begin position="107"/>
        <end position="126"/>
    </location>
</feature>
<evidence type="ECO:0000256" key="3">
    <source>
        <dbReference type="ARBA" id="ARBA00022692"/>
    </source>
</evidence>
<dbReference type="Proteomes" id="UP001152646">
    <property type="component" value="Unassembled WGS sequence"/>
</dbReference>
<evidence type="ECO:0000256" key="7">
    <source>
        <dbReference type="ARBA" id="ARBA00023136"/>
    </source>
</evidence>
<keyword evidence="4" id="KW-0547">Nucleotide-binding</keyword>
<comment type="subcellular location">
    <subcellularLocation>
        <location evidence="1">Membrane</location>
        <topology evidence="1">Multi-pass membrane protein</topology>
    </subcellularLocation>
</comment>
<reference evidence="10" key="1">
    <citation type="submission" date="2021-07" db="EMBL/GenBank/DDBJ databases">
        <authorList>
            <person name="Branca A.L. A."/>
        </authorList>
    </citation>
    <scope>NUCLEOTIDE SEQUENCE</scope>
</reference>
<keyword evidence="7 8" id="KW-0472">Membrane</keyword>
<proteinExistence type="predicted"/>
<feature type="transmembrane region" description="Helical" evidence="8">
    <location>
        <begin position="397"/>
        <end position="418"/>
    </location>
</feature>
<accession>A0A9W4NHZ0</accession>
<dbReference type="PANTHER" id="PTHR24223">
    <property type="entry name" value="ATP-BINDING CASSETTE SUB-FAMILY C"/>
    <property type="match status" value="1"/>
</dbReference>
<dbReference type="SUPFAM" id="SSF90123">
    <property type="entry name" value="ABC transporter transmembrane region"/>
    <property type="match status" value="1"/>
</dbReference>
<dbReference type="AlphaFoldDB" id="A0A9W4NHZ0"/>
<dbReference type="Pfam" id="PF24357">
    <property type="entry name" value="TMD0_ABC"/>
    <property type="match status" value="1"/>
</dbReference>
<evidence type="ECO:0000256" key="2">
    <source>
        <dbReference type="ARBA" id="ARBA00022448"/>
    </source>
</evidence>
<dbReference type="InterPro" id="IPR011527">
    <property type="entry name" value="ABC1_TM_dom"/>
</dbReference>
<evidence type="ECO:0000259" key="9">
    <source>
        <dbReference type="PROSITE" id="PS50929"/>
    </source>
</evidence>
<dbReference type="EMBL" id="CAJVPA010000186">
    <property type="protein sequence ID" value="CAG8380954.1"/>
    <property type="molecule type" value="Genomic_DNA"/>
</dbReference>
<organism evidence="10 11">
    <name type="scientific">Penicillium salamii</name>
    <dbReference type="NCBI Taxonomy" id="1612424"/>
    <lineage>
        <taxon>Eukaryota</taxon>
        <taxon>Fungi</taxon>
        <taxon>Dikarya</taxon>
        <taxon>Ascomycota</taxon>
        <taxon>Pezizomycotina</taxon>
        <taxon>Eurotiomycetes</taxon>
        <taxon>Eurotiomycetidae</taxon>
        <taxon>Eurotiales</taxon>
        <taxon>Aspergillaceae</taxon>
        <taxon>Penicillium</taxon>
    </lineage>
</organism>
<name>A0A9W4NHZ0_9EURO</name>
<feature type="transmembrane region" description="Helical" evidence="8">
    <location>
        <begin position="138"/>
        <end position="157"/>
    </location>
</feature>
<keyword evidence="2" id="KW-0813">Transport</keyword>
<feature type="transmembrane region" description="Helical" evidence="8">
    <location>
        <begin position="257"/>
        <end position="276"/>
    </location>
</feature>
<evidence type="ECO:0000256" key="8">
    <source>
        <dbReference type="SAM" id="Phobius"/>
    </source>
</evidence>
<dbReference type="GO" id="GO:0005524">
    <property type="term" value="F:ATP binding"/>
    <property type="evidence" value="ECO:0007669"/>
    <property type="project" value="UniProtKB-KW"/>
</dbReference>
<evidence type="ECO:0000313" key="10">
    <source>
        <dbReference type="EMBL" id="CAG8380954.1"/>
    </source>
</evidence>
<sequence length="466" mass="51975">MAPEARFVVTSTGTFDFTPAFEDTILGIIPSVLFVTVALQRLWLARQPRKVVKGHRPMVKVARNSLCPRKHRWFWVGLIGLYTALQLAILVYWALNTGKLLSSHLRTSTAVVAFLDGLLLLFLSHAEHTRSVRPSTIISVYILFTLLFDCVVARTLWLAGYNFTIAGLLTSTIAIKLFVLTSEVWEKRPILLSQYQNLSPEATSGILARSIFWWLNSLMRTGFARSLTNHDFPRIVTSTNQSNRHALAFSTLWATKYIFLAAVTPRLALATFKYTLPFLITRTTSWTADPSQSDAVGWGLTGAWLLVFLGQAISNGFYYQMTYRFVTAIRGSLCSVIFTKTLDLRSTALEESVAVSLMSTDTDSICQSAATLHELWASPIESATAIFLLYRQLGLAALAPVFVAIIATAGMLQLAQFIGTAKKRWMRGIQTRVDVTASVLASMKVSIQRHLMILVPDERIQIRLLS</sequence>
<evidence type="ECO:0000256" key="5">
    <source>
        <dbReference type="ARBA" id="ARBA00022840"/>
    </source>
</evidence>
<gene>
    <name evidence="10" type="ORF">PSALAMII_LOCUS6010</name>
</gene>
<dbReference type="Gene3D" id="1.20.1560.10">
    <property type="entry name" value="ABC transporter type 1, transmembrane domain"/>
    <property type="match status" value="1"/>
</dbReference>